<evidence type="ECO:0000259" key="1">
    <source>
        <dbReference type="PROSITE" id="PS51857"/>
    </source>
</evidence>
<dbReference type="Gene3D" id="2.40.50.140">
    <property type="entry name" value="Nucleic acid-binding proteins"/>
    <property type="match status" value="1"/>
</dbReference>
<dbReference type="Pfam" id="PF00313">
    <property type="entry name" value="CSD"/>
    <property type="match status" value="1"/>
</dbReference>
<accession>A0A1H9I0G2</accession>
<dbReference type="InterPro" id="IPR012156">
    <property type="entry name" value="Cold_shock_CspA"/>
</dbReference>
<dbReference type="InterPro" id="IPR002059">
    <property type="entry name" value="CSP_DNA-bd"/>
</dbReference>
<feature type="domain" description="CSD" evidence="1">
    <location>
        <begin position="13"/>
        <end position="75"/>
    </location>
</feature>
<protein>
    <submittedName>
        <fullName evidence="2">Cold shock protein (Beta-ribbon, CspA family)</fullName>
    </submittedName>
</protein>
<dbReference type="STRING" id="180197.SAMN02982919_00975"/>
<sequence>MAKDEDILNEGQRIFGGVNYYSPIKGYGFIRREKGRDVFFLWTDAASESILIEGSKVSFVLTISSKGPRANEIKREG</sequence>
<keyword evidence="3" id="KW-1185">Reference proteome</keyword>
<evidence type="ECO:0000313" key="3">
    <source>
        <dbReference type="Proteomes" id="UP000199766"/>
    </source>
</evidence>
<name>A0A1H9I0G2_9BURK</name>
<dbReference type="NCBIfam" id="NF038236">
    <property type="entry name" value="retron_eff_Se72"/>
    <property type="match status" value="1"/>
</dbReference>
<dbReference type="RefSeq" id="WP_091453703.1">
    <property type="nucleotide sequence ID" value="NZ_FOGD01000002.1"/>
</dbReference>
<gene>
    <name evidence="2" type="ORF">SAMN02982919_00975</name>
</gene>
<dbReference type="OrthoDB" id="72963at2"/>
<dbReference type="PROSITE" id="PS51857">
    <property type="entry name" value="CSD_2"/>
    <property type="match status" value="1"/>
</dbReference>
<dbReference type="GO" id="GO:0003676">
    <property type="term" value="F:nucleic acid binding"/>
    <property type="evidence" value="ECO:0007669"/>
    <property type="project" value="InterPro"/>
</dbReference>
<dbReference type="InterPro" id="IPR012340">
    <property type="entry name" value="NA-bd_OB-fold"/>
</dbReference>
<reference evidence="2 3" key="1">
    <citation type="submission" date="2016-10" db="EMBL/GenBank/DDBJ databases">
        <authorList>
            <person name="de Groot N.N."/>
        </authorList>
    </citation>
    <scope>NUCLEOTIDE SEQUENCE [LARGE SCALE GENOMIC DNA]</scope>
    <source>
        <strain evidence="2 3">ATCC 35958</strain>
    </source>
</reference>
<dbReference type="AlphaFoldDB" id="A0A1H9I0G2"/>
<evidence type="ECO:0000313" key="2">
    <source>
        <dbReference type="EMBL" id="SEQ68047.1"/>
    </source>
</evidence>
<organism evidence="2 3">
    <name type="scientific">Giesbergeria anulus</name>
    <dbReference type="NCBI Taxonomy" id="180197"/>
    <lineage>
        <taxon>Bacteria</taxon>
        <taxon>Pseudomonadati</taxon>
        <taxon>Pseudomonadota</taxon>
        <taxon>Betaproteobacteria</taxon>
        <taxon>Burkholderiales</taxon>
        <taxon>Comamonadaceae</taxon>
        <taxon>Giesbergeria</taxon>
    </lineage>
</organism>
<dbReference type="Proteomes" id="UP000199766">
    <property type="component" value="Unassembled WGS sequence"/>
</dbReference>
<dbReference type="PIRSF" id="PIRSF002599">
    <property type="entry name" value="Cold_shock_A"/>
    <property type="match status" value="1"/>
</dbReference>
<dbReference type="EMBL" id="FOGD01000002">
    <property type="protein sequence ID" value="SEQ68047.1"/>
    <property type="molecule type" value="Genomic_DNA"/>
</dbReference>
<proteinExistence type="predicted"/>
<dbReference type="SUPFAM" id="SSF50249">
    <property type="entry name" value="Nucleic acid-binding proteins"/>
    <property type="match status" value="1"/>
</dbReference>